<name>A0AAN7SQ00_9COLE</name>
<evidence type="ECO:0000256" key="1">
    <source>
        <dbReference type="SAM" id="MobiDB-lite"/>
    </source>
</evidence>
<feature type="domain" description="Myb/SANT-like DNA-binding" evidence="2">
    <location>
        <begin position="2"/>
        <end position="62"/>
    </location>
</feature>
<gene>
    <name evidence="3" type="ORF">RN001_005872</name>
</gene>
<dbReference type="Proteomes" id="UP001353858">
    <property type="component" value="Unassembled WGS sequence"/>
</dbReference>
<accession>A0AAN7SQ00</accession>
<protein>
    <recommendedName>
        <fullName evidence="2">Myb/SANT-like DNA-binding domain-containing protein</fullName>
    </recommendedName>
</protein>
<dbReference type="PANTHER" id="PTHR47595">
    <property type="entry name" value="HEAT SHOCK 70 KDA PROTEIN 14"/>
    <property type="match status" value="1"/>
</dbReference>
<dbReference type="InterPro" id="IPR044822">
    <property type="entry name" value="Myb_DNA-bind_4"/>
</dbReference>
<dbReference type="Gene3D" id="1.10.10.60">
    <property type="entry name" value="Homeodomain-like"/>
    <property type="match status" value="1"/>
</dbReference>
<evidence type="ECO:0000313" key="3">
    <source>
        <dbReference type="EMBL" id="KAK4882553.1"/>
    </source>
</evidence>
<proteinExistence type="predicted"/>
<dbReference type="PANTHER" id="PTHR47595:SF1">
    <property type="entry name" value="MYB_SANT-LIKE DNA-BINDING DOMAIN-CONTAINING PROTEIN"/>
    <property type="match status" value="1"/>
</dbReference>
<feature type="region of interest" description="Disordered" evidence="1">
    <location>
        <begin position="96"/>
        <end position="120"/>
    </location>
</feature>
<dbReference type="EMBL" id="JARPUR010000002">
    <property type="protein sequence ID" value="KAK4882553.1"/>
    <property type="molecule type" value="Genomic_DNA"/>
</dbReference>
<evidence type="ECO:0000259" key="2">
    <source>
        <dbReference type="Pfam" id="PF13837"/>
    </source>
</evidence>
<dbReference type="Pfam" id="PF13837">
    <property type="entry name" value="Myb_DNA-bind_4"/>
    <property type="match status" value="1"/>
</dbReference>
<organism evidence="3 4">
    <name type="scientific">Aquatica leii</name>
    <dbReference type="NCBI Taxonomy" id="1421715"/>
    <lineage>
        <taxon>Eukaryota</taxon>
        <taxon>Metazoa</taxon>
        <taxon>Ecdysozoa</taxon>
        <taxon>Arthropoda</taxon>
        <taxon>Hexapoda</taxon>
        <taxon>Insecta</taxon>
        <taxon>Pterygota</taxon>
        <taxon>Neoptera</taxon>
        <taxon>Endopterygota</taxon>
        <taxon>Coleoptera</taxon>
        <taxon>Polyphaga</taxon>
        <taxon>Elateriformia</taxon>
        <taxon>Elateroidea</taxon>
        <taxon>Lampyridae</taxon>
        <taxon>Luciolinae</taxon>
        <taxon>Aquatica</taxon>
    </lineage>
</organism>
<reference evidence="4" key="1">
    <citation type="submission" date="2023-01" db="EMBL/GenBank/DDBJ databases">
        <title>Key to firefly adult light organ development and bioluminescence: homeobox transcription factors regulate luciferase expression and transportation to peroxisome.</title>
        <authorList>
            <person name="Fu X."/>
        </authorList>
    </citation>
    <scope>NUCLEOTIDE SEQUENCE [LARGE SCALE GENOMIC DNA]</scope>
</reference>
<sequence length="161" mass="18950">MKKHIWKKIADEMNKQHYSFTWDQVQNKWKSLVRTYKNVKDNNNETGRNRRTWIFFDKMDQLFAKNPAIDPPVVMHNGQRILKSLDDAPESSSQLLLRTSAAHVSSDDDSGSTAKRQRKSSDLNEILIRAIEQNQKQHEEDLQEKRKFNSLLESLIQNIKK</sequence>
<evidence type="ECO:0000313" key="4">
    <source>
        <dbReference type="Proteomes" id="UP001353858"/>
    </source>
</evidence>
<keyword evidence="4" id="KW-1185">Reference proteome</keyword>
<comment type="caution">
    <text evidence="3">The sequence shown here is derived from an EMBL/GenBank/DDBJ whole genome shotgun (WGS) entry which is preliminary data.</text>
</comment>
<dbReference type="AlphaFoldDB" id="A0AAN7SQ00"/>